<keyword evidence="3" id="KW-1185">Reference proteome</keyword>
<protein>
    <submittedName>
        <fullName evidence="2">Helix-turn-helix domain-containing protein</fullName>
    </submittedName>
</protein>
<name>A0A5B6TE69_9BACT</name>
<comment type="caution">
    <text evidence="2">The sequence shown here is derived from an EMBL/GenBank/DDBJ whole genome shotgun (WGS) entry which is preliminary data.</text>
</comment>
<dbReference type="EMBL" id="VKKY01000002">
    <property type="protein sequence ID" value="KAA3437674.1"/>
    <property type="molecule type" value="Genomic_DNA"/>
</dbReference>
<dbReference type="GO" id="GO:0000150">
    <property type="term" value="F:DNA strand exchange activity"/>
    <property type="evidence" value="ECO:0007669"/>
    <property type="project" value="InterPro"/>
</dbReference>
<evidence type="ECO:0000313" key="2">
    <source>
        <dbReference type="EMBL" id="KAA3437674.1"/>
    </source>
</evidence>
<sequence>MKKEDSHAQVQHLHGQGYSIREIAKETGISKSRVGRMVKEIQDSGPGTATGTRPTTVLVSHGTLAGTTSAAVPEKGWDALGTEKESENGVAAQEMQIKEQENRAIEALFLGRFKFNLACIYQDFLYNTRSALTNNMGNEELAHSHIKSRQQRVGDFILSARDTCSTCRVNYQELYMAYVLDKLFFFLGQQPELEQTERGLVVKAGVVLEQFMKKIERLDVFTPILVDLPTFPDLESL</sequence>
<dbReference type="GO" id="GO:0003677">
    <property type="term" value="F:DNA binding"/>
    <property type="evidence" value="ECO:0007669"/>
    <property type="project" value="InterPro"/>
</dbReference>
<gene>
    <name evidence="2" type="ORF">FOA19_10230</name>
</gene>
<dbReference type="Gene3D" id="1.10.10.60">
    <property type="entry name" value="Homeodomain-like"/>
    <property type="match status" value="1"/>
</dbReference>
<dbReference type="InterPro" id="IPR006120">
    <property type="entry name" value="Resolvase_HTH_dom"/>
</dbReference>
<proteinExistence type="predicted"/>
<organism evidence="2 3">
    <name type="scientific">Rufibacter hautae</name>
    <dbReference type="NCBI Taxonomy" id="2595005"/>
    <lineage>
        <taxon>Bacteria</taxon>
        <taxon>Pseudomonadati</taxon>
        <taxon>Bacteroidota</taxon>
        <taxon>Cytophagia</taxon>
        <taxon>Cytophagales</taxon>
        <taxon>Hymenobacteraceae</taxon>
        <taxon>Rufibacter</taxon>
    </lineage>
</organism>
<evidence type="ECO:0000313" key="3">
    <source>
        <dbReference type="Proteomes" id="UP000324133"/>
    </source>
</evidence>
<feature type="domain" description="Resolvase HTH" evidence="1">
    <location>
        <begin position="6"/>
        <end position="32"/>
    </location>
</feature>
<dbReference type="RefSeq" id="WP_149090737.1">
    <property type="nucleotide sequence ID" value="NZ_VKKY01000002.1"/>
</dbReference>
<dbReference type="AlphaFoldDB" id="A0A5B6TE69"/>
<dbReference type="Pfam" id="PF02796">
    <property type="entry name" value="HTH_7"/>
    <property type="match status" value="1"/>
</dbReference>
<dbReference type="OrthoDB" id="186937at2"/>
<accession>A0A5B6TE69</accession>
<dbReference type="Proteomes" id="UP000324133">
    <property type="component" value="Unassembled WGS sequence"/>
</dbReference>
<reference evidence="2 3" key="1">
    <citation type="submission" date="2019-07" db="EMBL/GenBank/DDBJ databases">
        <title>Rufibacter sp. nov., isolated from lake sediment.</title>
        <authorList>
            <person name="Qu J.-H."/>
        </authorList>
    </citation>
    <scope>NUCLEOTIDE SEQUENCE [LARGE SCALE GENOMIC DNA]</scope>
    <source>
        <strain evidence="2 3">NBS58-1</strain>
    </source>
</reference>
<evidence type="ECO:0000259" key="1">
    <source>
        <dbReference type="Pfam" id="PF02796"/>
    </source>
</evidence>